<protein>
    <submittedName>
        <fullName evidence="8">Bacitracin export permease protein BceB</fullName>
    </submittedName>
</protein>
<feature type="transmembrane region" description="Helical" evidence="6">
    <location>
        <begin position="202"/>
        <end position="220"/>
    </location>
</feature>
<evidence type="ECO:0000256" key="1">
    <source>
        <dbReference type="ARBA" id="ARBA00004651"/>
    </source>
</evidence>
<gene>
    <name evidence="8" type="primary">bceB</name>
    <name evidence="8" type="ORF">XYCOK13_19820</name>
</gene>
<evidence type="ECO:0000256" key="4">
    <source>
        <dbReference type="ARBA" id="ARBA00022989"/>
    </source>
</evidence>
<feature type="transmembrane region" description="Helical" evidence="6">
    <location>
        <begin position="109"/>
        <end position="135"/>
    </location>
</feature>
<dbReference type="PIRSF" id="PIRSF018968">
    <property type="entry name" value="ABC_permease_BceB"/>
    <property type="match status" value="1"/>
</dbReference>
<accession>A0A8J4H5P8</accession>
<feature type="transmembrane region" description="Helical" evidence="6">
    <location>
        <begin position="526"/>
        <end position="548"/>
    </location>
</feature>
<dbReference type="InterPro" id="IPR052536">
    <property type="entry name" value="ABC-4_Integral_Memb_Prot"/>
</dbReference>
<keyword evidence="9" id="KW-1185">Reference proteome</keyword>
<dbReference type="Proteomes" id="UP000677918">
    <property type="component" value="Unassembled WGS sequence"/>
</dbReference>
<dbReference type="GO" id="GO:0055085">
    <property type="term" value="P:transmembrane transport"/>
    <property type="evidence" value="ECO:0007669"/>
    <property type="project" value="UniProtKB-UniRule"/>
</dbReference>
<evidence type="ECO:0000259" key="7">
    <source>
        <dbReference type="Pfam" id="PF02687"/>
    </source>
</evidence>
<feature type="transmembrane region" description="Helical" evidence="6">
    <location>
        <begin position="583"/>
        <end position="601"/>
    </location>
</feature>
<dbReference type="Pfam" id="PF02687">
    <property type="entry name" value="FtsX"/>
    <property type="match status" value="1"/>
</dbReference>
<keyword evidence="4 6" id="KW-1133">Transmembrane helix</keyword>
<dbReference type="InterPro" id="IPR027022">
    <property type="entry name" value="ABC_permease_BceB-typ"/>
</dbReference>
<keyword evidence="3 6" id="KW-0812">Transmembrane</keyword>
<evidence type="ECO:0000256" key="5">
    <source>
        <dbReference type="ARBA" id="ARBA00023136"/>
    </source>
</evidence>
<proteinExistence type="inferred from homology"/>
<dbReference type="GO" id="GO:0005886">
    <property type="term" value="C:plasma membrane"/>
    <property type="evidence" value="ECO:0007669"/>
    <property type="project" value="UniProtKB-SubCell"/>
</dbReference>
<feature type="transmembrane region" description="Helical" evidence="6">
    <location>
        <begin position="55"/>
        <end position="75"/>
    </location>
</feature>
<dbReference type="AlphaFoldDB" id="A0A8J4H5P8"/>
<organism evidence="8 9">
    <name type="scientific">Xylanibacillus composti</name>
    <dbReference type="NCBI Taxonomy" id="1572762"/>
    <lineage>
        <taxon>Bacteria</taxon>
        <taxon>Bacillati</taxon>
        <taxon>Bacillota</taxon>
        <taxon>Bacilli</taxon>
        <taxon>Bacillales</taxon>
        <taxon>Paenibacillaceae</taxon>
        <taxon>Xylanibacillus</taxon>
    </lineage>
</organism>
<comment type="similarity">
    <text evidence="6">Belongs to the ABC-4 integral membrane protein family.</text>
</comment>
<evidence type="ECO:0000256" key="6">
    <source>
        <dbReference type="PIRNR" id="PIRNR018968"/>
    </source>
</evidence>
<feature type="domain" description="ABC3 transporter permease C-terminal" evidence="7">
    <location>
        <begin position="60"/>
        <end position="177"/>
    </location>
</feature>
<evidence type="ECO:0000313" key="8">
    <source>
        <dbReference type="EMBL" id="GIQ69158.1"/>
    </source>
</evidence>
<feature type="transmembrane region" description="Helical" evidence="6">
    <location>
        <begin position="20"/>
        <end position="40"/>
    </location>
</feature>
<sequence>MSISQLIWRNLKTNLKNDYLYVFALIFSVALYFAFVTLQYDPAMDEAKGSIKGAAAIRAASILLVAIVAVFLVYANKIFIKRRSKEIGLFQFIGMTKGMVFRIVSAESFLLYFGSLLAGSFLGFSVSRLIMMILFKITGVEEVATLQFSKQAFQQTIAVFAAIYLVIMLLNWLFLKKQTILALFQVVSSTEDKVRKMSIGEVLVGILGLAFILSGYFVSAQLFSGAFSSIEALFLAMVAILALVIAGTYLFYKGSVRFLLNVLRRSKKGHLNLSDVVSLSSLMFRMRSNALLLTIITTVSALAIGLLSLSYISYYSAEQSAADYVAADFSFIDQDEAAAFAEALHAHGIAYREHVHEVLQVEVNIESLVTSSVNLNVDPTRSVFPVISDEGLDGVDIAPGEAMLSGFNDLIQTVMALRSSGPLELIGLQQTTPLHYVGIREEFPVSSYFTSGLPVLIVDEAVFAQLRQDINPDIQYRYSVHAGIDIADASALPQANALFGEMTGQQQNLGMSRLDISASQKLNMGLVMFIVGFLGLAFLITSGCILYFKQMDEGEEERWSYTILRKLGFTPADLLRGIRVKQLFNFGIPLIVGLLHSYFAVQSGWFLFGTELWTPMLVVMVIYTALYSVFGMLSVLHYRKIVKESL</sequence>
<comment type="caution">
    <text evidence="8">The sequence shown here is derived from an EMBL/GenBank/DDBJ whole genome shotgun (WGS) entry which is preliminary data.</text>
</comment>
<dbReference type="PANTHER" id="PTHR46795">
    <property type="entry name" value="ABC TRANSPORTER PERMEASE-RELATED-RELATED"/>
    <property type="match status" value="1"/>
</dbReference>
<evidence type="ECO:0000256" key="3">
    <source>
        <dbReference type="ARBA" id="ARBA00022692"/>
    </source>
</evidence>
<name>A0A8J4H5P8_9BACL</name>
<evidence type="ECO:0000256" key="2">
    <source>
        <dbReference type="ARBA" id="ARBA00022475"/>
    </source>
</evidence>
<keyword evidence="2 6" id="KW-1003">Cell membrane</keyword>
<comment type="subcellular location">
    <subcellularLocation>
        <location evidence="1 6">Cell membrane</location>
        <topology evidence="1 6">Multi-pass membrane protein</topology>
    </subcellularLocation>
</comment>
<evidence type="ECO:0000313" key="9">
    <source>
        <dbReference type="Proteomes" id="UP000677918"/>
    </source>
</evidence>
<keyword evidence="5 6" id="KW-0472">Membrane</keyword>
<feature type="transmembrane region" description="Helical" evidence="6">
    <location>
        <begin position="290"/>
        <end position="312"/>
    </location>
</feature>
<feature type="transmembrane region" description="Helical" evidence="6">
    <location>
        <begin position="613"/>
        <end position="636"/>
    </location>
</feature>
<dbReference type="InterPro" id="IPR003838">
    <property type="entry name" value="ABC3_permease_C"/>
</dbReference>
<feature type="transmembrane region" description="Helical" evidence="6">
    <location>
        <begin position="155"/>
        <end position="175"/>
    </location>
</feature>
<feature type="transmembrane region" description="Helical" evidence="6">
    <location>
        <begin position="232"/>
        <end position="252"/>
    </location>
</feature>
<keyword evidence="6" id="KW-0813">Transport</keyword>
<reference evidence="8" key="1">
    <citation type="submission" date="2021-04" db="EMBL/GenBank/DDBJ databases">
        <title>Draft genome sequence of Xylanibacillus composti strain K13.</title>
        <authorList>
            <person name="Uke A."/>
            <person name="Chhe C."/>
            <person name="Baramee S."/>
            <person name="Kosugi A."/>
        </authorList>
    </citation>
    <scope>NUCLEOTIDE SEQUENCE</scope>
    <source>
        <strain evidence="8">K13</strain>
    </source>
</reference>
<dbReference type="PANTHER" id="PTHR46795:SF3">
    <property type="entry name" value="ABC TRANSPORTER PERMEASE"/>
    <property type="match status" value="1"/>
</dbReference>
<dbReference type="EMBL" id="BOVK01000024">
    <property type="protein sequence ID" value="GIQ69158.1"/>
    <property type="molecule type" value="Genomic_DNA"/>
</dbReference>
<dbReference type="RefSeq" id="WP_213411957.1">
    <property type="nucleotide sequence ID" value="NZ_BOVK01000024.1"/>
</dbReference>